<organism evidence="1">
    <name type="scientific">Physcomitrium patens</name>
    <name type="common">Spreading-leaved earth moss</name>
    <name type="synonym">Physcomitrella patens</name>
    <dbReference type="NCBI Taxonomy" id="3218"/>
    <lineage>
        <taxon>Eukaryota</taxon>
        <taxon>Viridiplantae</taxon>
        <taxon>Streptophyta</taxon>
        <taxon>Embryophyta</taxon>
        <taxon>Bryophyta</taxon>
        <taxon>Bryophytina</taxon>
        <taxon>Bryopsida</taxon>
        <taxon>Funariidae</taxon>
        <taxon>Funariales</taxon>
        <taxon>Funariaceae</taxon>
        <taxon>Physcomitrium</taxon>
    </lineage>
</organism>
<dbReference type="EMBL" id="ABEU02000016">
    <property type="protein sequence ID" value="PNR37363.1"/>
    <property type="molecule type" value="Genomic_DNA"/>
</dbReference>
<evidence type="ECO:0000313" key="2">
    <source>
        <dbReference type="EnsemblPlants" id="Pp3c16_4760V3.1"/>
    </source>
</evidence>
<evidence type="ECO:0000313" key="1">
    <source>
        <dbReference type="EMBL" id="PNR37363.1"/>
    </source>
</evidence>
<reference evidence="2" key="3">
    <citation type="submission" date="2020-12" db="UniProtKB">
        <authorList>
            <consortium name="EnsemblPlants"/>
        </authorList>
    </citation>
    <scope>IDENTIFICATION</scope>
</reference>
<dbReference type="EnsemblPlants" id="Pp3c16_4760V3.1">
    <property type="protein sequence ID" value="Pp3c16_4760V3.1"/>
    <property type="gene ID" value="Pp3c16_4760"/>
</dbReference>
<dbReference type="Gramene" id="Pp3c16_4760V3.1">
    <property type="protein sequence ID" value="Pp3c16_4760V3.1"/>
    <property type="gene ID" value="Pp3c16_4760"/>
</dbReference>
<proteinExistence type="predicted"/>
<dbReference type="GeneID" id="112293871"/>
<accession>A0A2K1J764</accession>
<sequence>MLVNTIWRTKGASKSYVHETCSRCAILPSSVINEPQAASRVYVQVELRLICSNTIGVALSCQGCDAINEQLMKRSNSWTESHASGSDPRITDRLSRPVIAKIVAHK</sequence>
<protein>
    <submittedName>
        <fullName evidence="1 2">Uncharacterized protein</fullName>
    </submittedName>
</protein>
<reference evidence="1 3" key="1">
    <citation type="journal article" date="2008" name="Science">
        <title>The Physcomitrella genome reveals evolutionary insights into the conquest of land by plants.</title>
        <authorList>
            <person name="Rensing S."/>
            <person name="Lang D."/>
            <person name="Zimmer A."/>
            <person name="Terry A."/>
            <person name="Salamov A."/>
            <person name="Shapiro H."/>
            <person name="Nishiyama T."/>
            <person name="Perroud P.-F."/>
            <person name="Lindquist E."/>
            <person name="Kamisugi Y."/>
            <person name="Tanahashi T."/>
            <person name="Sakakibara K."/>
            <person name="Fujita T."/>
            <person name="Oishi K."/>
            <person name="Shin-I T."/>
            <person name="Kuroki Y."/>
            <person name="Toyoda A."/>
            <person name="Suzuki Y."/>
            <person name="Hashimoto A."/>
            <person name="Yamaguchi K."/>
            <person name="Sugano A."/>
            <person name="Kohara Y."/>
            <person name="Fujiyama A."/>
            <person name="Anterola A."/>
            <person name="Aoki S."/>
            <person name="Ashton N."/>
            <person name="Barbazuk W.B."/>
            <person name="Barker E."/>
            <person name="Bennetzen J."/>
            <person name="Bezanilla M."/>
            <person name="Blankenship R."/>
            <person name="Cho S.H."/>
            <person name="Dutcher S."/>
            <person name="Estelle M."/>
            <person name="Fawcett J.A."/>
            <person name="Gundlach H."/>
            <person name="Hanada K."/>
            <person name="Heyl A."/>
            <person name="Hicks K.A."/>
            <person name="Hugh J."/>
            <person name="Lohr M."/>
            <person name="Mayer K."/>
            <person name="Melkozernov A."/>
            <person name="Murata T."/>
            <person name="Nelson D."/>
            <person name="Pils B."/>
            <person name="Prigge M."/>
            <person name="Reiss B."/>
            <person name="Renner T."/>
            <person name="Rombauts S."/>
            <person name="Rushton P."/>
            <person name="Sanderfoot A."/>
            <person name="Schween G."/>
            <person name="Shiu S.-H."/>
            <person name="Stueber K."/>
            <person name="Theodoulou F.L."/>
            <person name="Tu H."/>
            <person name="Van de Peer Y."/>
            <person name="Verrier P.J."/>
            <person name="Waters E."/>
            <person name="Wood A."/>
            <person name="Yang L."/>
            <person name="Cove D."/>
            <person name="Cuming A."/>
            <person name="Hasebe M."/>
            <person name="Lucas S."/>
            <person name="Mishler D.B."/>
            <person name="Reski R."/>
            <person name="Grigoriev I."/>
            <person name="Quatrano R.S."/>
            <person name="Boore J.L."/>
        </authorList>
    </citation>
    <scope>NUCLEOTIDE SEQUENCE [LARGE SCALE GENOMIC DNA]</scope>
    <source>
        <strain evidence="2 3">cv. Gransden 2004</strain>
    </source>
</reference>
<evidence type="ECO:0000313" key="3">
    <source>
        <dbReference type="Proteomes" id="UP000006727"/>
    </source>
</evidence>
<gene>
    <name evidence="2" type="primary">LOC112293871</name>
    <name evidence="1" type="ORF">PHYPA_020471</name>
</gene>
<dbReference type="AlphaFoldDB" id="A0A2K1J764"/>
<name>A0A2K1J764_PHYPA</name>
<reference evidence="1 3" key="2">
    <citation type="journal article" date="2018" name="Plant J.">
        <title>The Physcomitrella patens chromosome-scale assembly reveals moss genome structure and evolution.</title>
        <authorList>
            <person name="Lang D."/>
            <person name="Ullrich K.K."/>
            <person name="Murat F."/>
            <person name="Fuchs J."/>
            <person name="Jenkins J."/>
            <person name="Haas F.B."/>
            <person name="Piednoel M."/>
            <person name="Gundlach H."/>
            <person name="Van Bel M."/>
            <person name="Meyberg R."/>
            <person name="Vives C."/>
            <person name="Morata J."/>
            <person name="Symeonidi A."/>
            <person name="Hiss M."/>
            <person name="Muchero W."/>
            <person name="Kamisugi Y."/>
            <person name="Saleh O."/>
            <person name="Blanc G."/>
            <person name="Decker E.L."/>
            <person name="van Gessel N."/>
            <person name="Grimwood J."/>
            <person name="Hayes R.D."/>
            <person name="Graham S.W."/>
            <person name="Gunter L.E."/>
            <person name="McDaniel S.F."/>
            <person name="Hoernstein S.N.W."/>
            <person name="Larsson A."/>
            <person name="Li F.W."/>
            <person name="Perroud P.F."/>
            <person name="Phillips J."/>
            <person name="Ranjan P."/>
            <person name="Rokshar D.S."/>
            <person name="Rothfels C.J."/>
            <person name="Schneider L."/>
            <person name="Shu S."/>
            <person name="Stevenson D.W."/>
            <person name="Thummler F."/>
            <person name="Tillich M."/>
            <person name="Villarreal Aguilar J.C."/>
            <person name="Widiez T."/>
            <person name="Wong G.K."/>
            <person name="Wymore A."/>
            <person name="Zhang Y."/>
            <person name="Zimmer A.D."/>
            <person name="Quatrano R.S."/>
            <person name="Mayer K.F.X."/>
            <person name="Goodstein D."/>
            <person name="Casacuberta J.M."/>
            <person name="Vandepoele K."/>
            <person name="Reski R."/>
            <person name="Cuming A.C."/>
            <person name="Tuskan G.A."/>
            <person name="Maumus F."/>
            <person name="Salse J."/>
            <person name="Schmutz J."/>
            <person name="Rensing S.A."/>
        </authorList>
    </citation>
    <scope>NUCLEOTIDE SEQUENCE [LARGE SCALE GENOMIC DNA]</scope>
    <source>
        <strain evidence="2 3">cv. Gransden 2004</strain>
    </source>
</reference>
<keyword evidence="3" id="KW-1185">Reference proteome</keyword>
<dbReference type="Proteomes" id="UP000006727">
    <property type="component" value="Chromosome 16"/>
</dbReference>
<dbReference type="RefSeq" id="XP_024399571.1">
    <property type="nucleotide sequence ID" value="XM_024543803.2"/>
</dbReference>